<dbReference type="GO" id="GO:0003677">
    <property type="term" value="F:DNA binding"/>
    <property type="evidence" value="ECO:0007669"/>
    <property type="project" value="UniProtKB-KW"/>
</dbReference>
<dbReference type="Pfam" id="PF00072">
    <property type="entry name" value="Response_reg"/>
    <property type="match status" value="1"/>
</dbReference>
<evidence type="ECO:0000313" key="9">
    <source>
        <dbReference type="Proteomes" id="UP000767854"/>
    </source>
</evidence>
<keyword evidence="2 5" id="KW-0597">Phosphoprotein</keyword>
<evidence type="ECO:0000256" key="3">
    <source>
        <dbReference type="ARBA" id="ARBA00023125"/>
    </source>
</evidence>
<dbReference type="PROSITE" id="PS00622">
    <property type="entry name" value="HTH_LUXR_1"/>
    <property type="match status" value="1"/>
</dbReference>
<dbReference type="InterPro" id="IPR058245">
    <property type="entry name" value="NreC/VraR/RcsB-like_REC"/>
</dbReference>
<comment type="caution">
    <text evidence="8">The sequence shown here is derived from an EMBL/GenBank/DDBJ whole genome shotgun (WGS) entry which is preliminary data.</text>
</comment>
<proteinExistence type="predicted"/>
<keyword evidence="9" id="KW-1185">Reference proteome</keyword>
<protein>
    <recommendedName>
        <fullName evidence="1">Stage 0 sporulation protein A homolog</fullName>
    </recommendedName>
</protein>
<dbReference type="PANTHER" id="PTHR45566">
    <property type="entry name" value="HTH-TYPE TRANSCRIPTIONAL REGULATOR YHJB-RELATED"/>
    <property type="match status" value="1"/>
</dbReference>
<evidence type="ECO:0000256" key="4">
    <source>
        <dbReference type="ARBA" id="ARBA00024867"/>
    </source>
</evidence>
<dbReference type="InterPro" id="IPR051015">
    <property type="entry name" value="EvgA-like"/>
</dbReference>
<evidence type="ECO:0000259" key="6">
    <source>
        <dbReference type="PROSITE" id="PS50043"/>
    </source>
</evidence>
<dbReference type="RefSeq" id="WP_204661760.1">
    <property type="nucleotide sequence ID" value="NZ_JAFBDT010000002.1"/>
</dbReference>
<comment type="function">
    <text evidence="4">May play the central regulatory role in sporulation. It may be an element of the effector pathway responsible for the activation of sporulation genes in response to nutritional stress. Spo0A may act in concert with spo0H (a sigma factor) to control the expression of some genes that are critical to the sporulation process.</text>
</comment>
<dbReference type="SUPFAM" id="SSF52172">
    <property type="entry name" value="CheY-like"/>
    <property type="match status" value="1"/>
</dbReference>
<feature type="domain" description="Response regulatory" evidence="7">
    <location>
        <begin position="3"/>
        <end position="119"/>
    </location>
</feature>
<dbReference type="InterPro" id="IPR000792">
    <property type="entry name" value="Tscrpt_reg_LuxR_C"/>
</dbReference>
<dbReference type="InterPro" id="IPR001789">
    <property type="entry name" value="Sig_transdc_resp-reg_receiver"/>
</dbReference>
<feature type="domain" description="HTH luxR-type" evidence="6">
    <location>
        <begin position="145"/>
        <end position="210"/>
    </location>
</feature>
<dbReference type="SMART" id="SM00421">
    <property type="entry name" value="HTH_LUXR"/>
    <property type="match status" value="1"/>
</dbReference>
<evidence type="ECO:0000259" key="7">
    <source>
        <dbReference type="PROSITE" id="PS50110"/>
    </source>
</evidence>
<dbReference type="EMBL" id="JAFBDT010000002">
    <property type="protein sequence ID" value="MBM7560934.1"/>
    <property type="molecule type" value="Genomic_DNA"/>
</dbReference>
<dbReference type="CDD" id="cd06170">
    <property type="entry name" value="LuxR_C_like"/>
    <property type="match status" value="1"/>
</dbReference>
<evidence type="ECO:0000256" key="5">
    <source>
        <dbReference type="PROSITE-ProRule" id="PRU00169"/>
    </source>
</evidence>
<feature type="modified residue" description="4-aspartylphosphate" evidence="5">
    <location>
        <position position="54"/>
    </location>
</feature>
<sequence>MIRVFIADDQTLFRDLLKRLIEDSPVFTVVGEGSNSEEVFERISEVEVEMLLLDVRMPGASGLEVLKEVKKAYSNIKVVMLTSFEDYITIKEALDCGADGYLTKDVHEDLLLKILECIAYDYFVMDQTMHQMFYKHYKISKEELYDYEGVQLDKNDIAIMKMIAEGKTNKEIGIALNYTEGTIKNKVSAILARTNLKDRTQLTLFALKNSII</sequence>
<name>A0ABS2MNG4_9FIRM</name>
<dbReference type="Pfam" id="PF00196">
    <property type="entry name" value="GerE"/>
    <property type="match status" value="1"/>
</dbReference>
<dbReference type="Gene3D" id="3.40.50.2300">
    <property type="match status" value="1"/>
</dbReference>
<evidence type="ECO:0000256" key="2">
    <source>
        <dbReference type="ARBA" id="ARBA00022553"/>
    </source>
</evidence>
<dbReference type="CDD" id="cd17535">
    <property type="entry name" value="REC_NarL-like"/>
    <property type="match status" value="1"/>
</dbReference>
<dbReference type="PRINTS" id="PR00038">
    <property type="entry name" value="HTHLUXR"/>
</dbReference>
<reference evidence="8 9" key="1">
    <citation type="submission" date="2021-01" db="EMBL/GenBank/DDBJ databases">
        <title>Genomic Encyclopedia of Type Strains, Phase IV (KMG-IV): sequencing the most valuable type-strain genomes for metagenomic binning, comparative biology and taxonomic classification.</title>
        <authorList>
            <person name="Goeker M."/>
        </authorList>
    </citation>
    <scope>NUCLEOTIDE SEQUENCE [LARGE SCALE GENOMIC DNA]</scope>
    <source>
        <strain evidence="8 9">DSM 24436</strain>
    </source>
</reference>
<dbReference type="PROSITE" id="PS50110">
    <property type="entry name" value="RESPONSE_REGULATORY"/>
    <property type="match status" value="1"/>
</dbReference>
<organism evidence="8 9">
    <name type="scientific">Fusibacter tunisiensis</name>
    <dbReference type="NCBI Taxonomy" id="1008308"/>
    <lineage>
        <taxon>Bacteria</taxon>
        <taxon>Bacillati</taxon>
        <taxon>Bacillota</taxon>
        <taxon>Clostridia</taxon>
        <taxon>Eubacteriales</taxon>
        <taxon>Eubacteriales Family XII. Incertae Sedis</taxon>
        <taxon>Fusibacter</taxon>
    </lineage>
</organism>
<dbReference type="PROSITE" id="PS50043">
    <property type="entry name" value="HTH_LUXR_2"/>
    <property type="match status" value="1"/>
</dbReference>
<dbReference type="SUPFAM" id="SSF46894">
    <property type="entry name" value="C-terminal effector domain of the bipartite response regulators"/>
    <property type="match status" value="1"/>
</dbReference>
<dbReference type="PANTHER" id="PTHR45566:SF2">
    <property type="entry name" value="NARL SUBFAMILY"/>
    <property type="match status" value="1"/>
</dbReference>
<evidence type="ECO:0000256" key="1">
    <source>
        <dbReference type="ARBA" id="ARBA00018672"/>
    </source>
</evidence>
<accession>A0ABS2MNG4</accession>
<evidence type="ECO:0000313" key="8">
    <source>
        <dbReference type="EMBL" id="MBM7560934.1"/>
    </source>
</evidence>
<dbReference type="InterPro" id="IPR011006">
    <property type="entry name" value="CheY-like_superfamily"/>
</dbReference>
<dbReference type="Proteomes" id="UP000767854">
    <property type="component" value="Unassembled WGS sequence"/>
</dbReference>
<dbReference type="SMART" id="SM00448">
    <property type="entry name" value="REC"/>
    <property type="match status" value="1"/>
</dbReference>
<keyword evidence="3 8" id="KW-0238">DNA-binding</keyword>
<dbReference type="InterPro" id="IPR016032">
    <property type="entry name" value="Sig_transdc_resp-reg_C-effctor"/>
</dbReference>
<gene>
    <name evidence="8" type="ORF">JOC49_000448</name>
</gene>